<dbReference type="InterPro" id="IPR011060">
    <property type="entry name" value="RibuloseP-bd_barrel"/>
</dbReference>
<dbReference type="PANTHER" id="PTHR35039">
    <property type="entry name" value="3-KETO-L-GULONATE-6-PHOSPHATE DECARBOXYLASE SGBH-RELATED"/>
    <property type="match status" value="1"/>
</dbReference>
<evidence type="ECO:0000313" key="4">
    <source>
        <dbReference type="Proteomes" id="UP001461341"/>
    </source>
</evidence>
<dbReference type="InterPro" id="IPR013785">
    <property type="entry name" value="Aldolase_TIM"/>
</dbReference>
<keyword evidence="1 3" id="KW-0456">Lyase</keyword>
<dbReference type="Gene3D" id="3.20.20.70">
    <property type="entry name" value="Aldolase class I"/>
    <property type="match status" value="1"/>
</dbReference>
<dbReference type="PANTHER" id="PTHR35039:SF3">
    <property type="entry name" value="3-KETO-L-GULONATE-6-PHOSPHATE DECARBOXYLASE SGBH-RELATED"/>
    <property type="match status" value="1"/>
</dbReference>
<dbReference type="SMART" id="SM00934">
    <property type="entry name" value="OMPdecase"/>
    <property type="match status" value="1"/>
</dbReference>
<gene>
    <name evidence="3" type="ORF">QBE54_09160</name>
</gene>
<dbReference type="InterPro" id="IPR001754">
    <property type="entry name" value="OMPdeCOase_dom"/>
</dbReference>
<organism evidence="3 4">
    <name type="scientific">Thermatribacter velox</name>
    <dbReference type="NCBI Taxonomy" id="3039681"/>
    <lineage>
        <taxon>Bacteria</taxon>
        <taxon>Pseudomonadati</taxon>
        <taxon>Atribacterota</taxon>
        <taxon>Atribacteria</taxon>
        <taxon>Atribacterales</taxon>
        <taxon>Thermatribacteraceae</taxon>
        <taxon>Thermatribacter</taxon>
    </lineage>
</organism>
<evidence type="ECO:0000256" key="1">
    <source>
        <dbReference type="ARBA" id="ARBA00023239"/>
    </source>
</evidence>
<reference evidence="3 4" key="1">
    <citation type="submission" date="2023-03" db="EMBL/GenBank/DDBJ databases">
        <title>Novel Species.</title>
        <authorList>
            <person name="Ma S."/>
        </authorList>
    </citation>
    <scope>NUCLEOTIDE SEQUENCE [LARGE SCALE GENOMIC DNA]</scope>
    <source>
        <strain evidence="3 4">B11</strain>
    </source>
</reference>
<protein>
    <submittedName>
        <fullName evidence="3">Orotidine 5'-phosphate decarboxylase</fullName>
        <ecNumber evidence="3">4.1.1.23</ecNumber>
    </submittedName>
</protein>
<dbReference type="RefSeq" id="WP_369017895.1">
    <property type="nucleotide sequence ID" value="NZ_CP121689.1"/>
</dbReference>
<dbReference type="Proteomes" id="UP001461341">
    <property type="component" value="Chromosome"/>
</dbReference>
<proteinExistence type="predicted"/>
<dbReference type="Pfam" id="PF00215">
    <property type="entry name" value="OMPdecase"/>
    <property type="match status" value="1"/>
</dbReference>
<sequence length="220" mass="24149">MKKVLLQVALDFVSFEEAQELCTPIGELADILEVGTPFILKYGLSSLPSLQACLKKPIPIFADLKIADGGFLEAEMAVEYGASLVSVLAGARTETLEEVYRACQEKGAKVVVDTVDLLPSDQEKIQYLLTHPPHYLCLHVPHDVVEKGVAFLDELQELLIFKEYNLSLMVAGGLSPRILPRVLEALSPEVVVVGSAVTRSSAPEETLKLLRRLLDEYEST</sequence>
<accession>A0ABZ2YDG6</accession>
<evidence type="ECO:0000313" key="3">
    <source>
        <dbReference type="EMBL" id="WZL75745.1"/>
    </source>
</evidence>
<keyword evidence="4" id="KW-1185">Reference proteome</keyword>
<feature type="domain" description="Orotidine 5'-phosphate decarboxylase" evidence="2">
    <location>
        <begin position="5"/>
        <end position="210"/>
    </location>
</feature>
<evidence type="ECO:0000259" key="2">
    <source>
        <dbReference type="SMART" id="SM00934"/>
    </source>
</evidence>
<name>A0ABZ2YDG6_9BACT</name>
<dbReference type="SUPFAM" id="SSF51366">
    <property type="entry name" value="Ribulose-phoshate binding barrel"/>
    <property type="match status" value="1"/>
</dbReference>
<dbReference type="EMBL" id="CP121689">
    <property type="protein sequence ID" value="WZL75745.1"/>
    <property type="molecule type" value="Genomic_DNA"/>
</dbReference>
<dbReference type="GO" id="GO:0004590">
    <property type="term" value="F:orotidine-5'-phosphate decarboxylase activity"/>
    <property type="evidence" value="ECO:0007669"/>
    <property type="project" value="UniProtKB-EC"/>
</dbReference>
<dbReference type="EC" id="4.1.1.23" evidence="3"/>